<sequence>METQELVFINTSVINPRMRAQSGCFMLWGHAPLDKELSTESYDLWEYQKKNSKNYFIEKLRIPKNKKKNILNELETLYSINKDSLYVSNGFLENKYKEGFEQLKEQTRLMTLYKTEADRLSEEEEKIAKSFFRVDCRNMIGNCYSLSNMG</sequence>
<protein>
    <submittedName>
        <fullName evidence="1">Uncharacterized protein</fullName>
    </submittedName>
</protein>
<reference evidence="1 2" key="1">
    <citation type="submission" date="2013-08" db="EMBL/GenBank/DDBJ databases">
        <title>Flavobacterium limnosediminis JC2902 genome sequencing.</title>
        <authorList>
            <person name="Lee K."/>
            <person name="Yi H."/>
            <person name="Park S."/>
            <person name="Chun J."/>
        </authorList>
    </citation>
    <scope>NUCLEOTIDE SEQUENCE [LARGE SCALE GENOMIC DNA]</scope>
    <source>
        <strain evidence="1 2">JC2902</strain>
    </source>
</reference>
<dbReference type="RefSeq" id="WP_023578971.1">
    <property type="nucleotide sequence ID" value="NZ_AVGG01000005.1"/>
</dbReference>
<evidence type="ECO:0000313" key="2">
    <source>
        <dbReference type="Proteomes" id="UP000018004"/>
    </source>
</evidence>
<organism evidence="1 2">
    <name type="scientific">Flavobacterium limnosediminis JC2902</name>
    <dbReference type="NCBI Taxonomy" id="1341181"/>
    <lineage>
        <taxon>Bacteria</taxon>
        <taxon>Pseudomonadati</taxon>
        <taxon>Bacteroidota</taxon>
        <taxon>Flavobacteriia</taxon>
        <taxon>Flavobacteriales</taxon>
        <taxon>Flavobacteriaceae</taxon>
        <taxon>Flavobacterium</taxon>
    </lineage>
</organism>
<evidence type="ECO:0000313" key="1">
    <source>
        <dbReference type="EMBL" id="ESU28735.1"/>
    </source>
</evidence>
<comment type="caution">
    <text evidence="1">The sequence shown here is derived from an EMBL/GenBank/DDBJ whole genome shotgun (WGS) entry which is preliminary data.</text>
</comment>
<proteinExistence type="predicted"/>
<accession>V6SWF6</accession>
<name>V6SWF6_9FLAO</name>
<keyword evidence="2" id="KW-1185">Reference proteome</keyword>
<dbReference type="EMBL" id="AVGG01000005">
    <property type="protein sequence ID" value="ESU28735.1"/>
    <property type="molecule type" value="Genomic_DNA"/>
</dbReference>
<dbReference type="Proteomes" id="UP000018004">
    <property type="component" value="Unassembled WGS sequence"/>
</dbReference>
<dbReference type="eggNOG" id="ENOG50312UK">
    <property type="taxonomic scope" value="Bacteria"/>
</dbReference>
<dbReference type="STRING" id="1341181.FLJC2902T_13290"/>
<dbReference type="PATRIC" id="fig|1341181.4.peg.1309"/>
<gene>
    <name evidence="1" type="ORF">FLJC2902T_13290</name>
</gene>
<dbReference type="OrthoDB" id="9930023at2"/>
<dbReference type="AlphaFoldDB" id="V6SWF6"/>